<gene>
    <name evidence="12" type="ORF">KME28_05555</name>
</gene>
<evidence type="ECO:0000256" key="4">
    <source>
        <dbReference type="ARBA" id="ARBA00022741"/>
    </source>
</evidence>
<feature type="transmembrane region" description="Helical" evidence="10">
    <location>
        <begin position="362"/>
        <end position="381"/>
    </location>
</feature>
<protein>
    <recommendedName>
        <fullName evidence="1">non-specific serine/threonine protein kinase</fullName>
        <ecNumber evidence="1">2.7.11.1</ecNumber>
    </recommendedName>
</protein>
<feature type="binding site" evidence="9">
    <location>
        <position position="69"/>
    </location>
    <ligand>
        <name>ATP</name>
        <dbReference type="ChEBI" id="CHEBI:30616"/>
    </ligand>
</feature>
<keyword evidence="10" id="KW-1133">Transmembrane helix</keyword>
<sequence length="595" mass="66394">MFNSNEIHCINPDCQRPYPQRWGNKFCHCCGAPLQLIDRYVPMKRLGSGGFAQIYTVWDQKTQTQRVLKVLVEDSPKARELFAQEASVLSNLRHPGVPKVESEGYFQRIWVHGKGQQTLPCLVMEKINGQTLEEILYKQYPHGCPQDLVLNWLSQAVEILQHLHQRNIIHRDIKPSNLMLRNLSKSPLDHRKVRQANQLVLIDFGGAKQFAATNVVSQPRSTKLFSSGYSPPEQVMGGHVEPSADFYALGRTTIELLTGKHPVDLEDPLTGELHWRSQCRVHPQLADLIDEMIQEEARSRPENTAIIQRRLAQIDQSLPNSVGTNRTNSRNVTLVLTNTRLSPIFRFFFDLRKQIQNSVVNFVQAIGQIIIFVFGAIAKVIRACLDTIWTMILTSVGAAAGAFSGYVLAYHTEWGKQVGESLSSQLSLLLGNNQPVLGSEILLFAGAGLGTAWGIVTAGGYGQRRRFLAASLMGIFGYGFGWFILQLITPKEDGEGLIALILAAVSLLTLGLGLRSHHIVHAVVTAFGTALPFAFLLYVGLPPTIFNDFFSLSNNWHELLWKIGFFGLVGVVISFWLGVSHYLVVPGLRLLGWRD</sequence>
<dbReference type="SUPFAM" id="SSF56112">
    <property type="entry name" value="Protein kinase-like (PK-like)"/>
    <property type="match status" value="1"/>
</dbReference>
<feature type="transmembrane region" description="Helical" evidence="10">
    <location>
        <begin position="467"/>
        <end position="485"/>
    </location>
</feature>
<evidence type="ECO:0000256" key="8">
    <source>
        <dbReference type="ARBA" id="ARBA00048679"/>
    </source>
</evidence>
<keyword evidence="5 12" id="KW-0418">Kinase</keyword>
<keyword evidence="10" id="KW-0472">Membrane</keyword>
<evidence type="ECO:0000256" key="2">
    <source>
        <dbReference type="ARBA" id="ARBA00022527"/>
    </source>
</evidence>
<keyword evidence="4 9" id="KW-0547">Nucleotide-binding</keyword>
<dbReference type="EMBL" id="JAHHHW010000055">
    <property type="protein sequence ID" value="MBW4431202.1"/>
    <property type="molecule type" value="Genomic_DNA"/>
</dbReference>
<dbReference type="AlphaFoldDB" id="A0A9E3LRX6"/>
<dbReference type="GO" id="GO:0004674">
    <property type="term" value="F:protein serine/threonine kinase activity"/>
    <property type="evidence" value="ECO:0007669"/>
    <property type="project" value="UniProtKB-KW"/>
</dbReference>
<evidence type="ECO:0000259" key="11">
    <source>
        <dbReference type="PROSITE" id="PS50011"/>
    </source>
</evidence>
<dbReference type="PROSITE" id="PS00108">
    <property type="entry name" value="PROTEIN_KINASE_ST"/>
    <property type="match status" value="1"/>
</dbReference>
<evidence type="ECO:0000256" key="1">
    <source>
        <dbReference type="ARBA" id="ARBA00012513"/>
    </source>
</evidence>
<reference evidence="12" key="2">
    <citation type="journal article" date="2022" name="Microbiol. Resour. Announc.">
        <title>Metagenome Sequencing to Explore Phylogenomics of Terrestrial Cyanobacteria.</title>
        <authorList>
            <person name="Ward R.D."/>
            <person name="Stajich J.E."/>
            <person name="Johansen J.R."/>
            <person name="Huntemann M."/>
            <person name="Clum A."/>
            <person name="Foster B."/>
            <person name="Foster B."/>
            <person name="Roux S."/>
            <person name="Palaniappan K."/>
            <person name="Varghese N."/>
            <person name="Mukherjee S."/>
            <person name="Reddy T.B.K."/>
            <person name="Daum C."/>
            <person name="Copeland A."/>
            <person name="Chen I.A."/>
            <person name="Ivanova N.N."/>
            <person name="Kyrpides N.C."/>
            <person name="Shapiro N."/>
            <person name="Eloe-Fadrosh E.A."/>
            <person name="Pietrasiak N."/>
        </authorList>
    </citation>
    <scope>NUCLEOTIDE SEQUENCE</scope>
    <source>
        <strain evidence="12">HA4357-MV3</strain>
    </source>
</reference>
<evidence type="ECO:0000256" key="6">
    <source>
        <dbReference type="ARBA" id="ARBA00022840"/>
    </source>
</evidence>
<dbReference type="InterPro" id="IPR000719">
    <property type="entry name" value="Prot_kinase_dom"/>
</dbReference>
<feature type="transmembrane region" description="Helical" evidence="10">
    <location>
        <begin position="436"/>
        <end position="455"/>
    </location>
</feature>
<comment type="caution">
    <text evidence="12">The sequence shown here is derived from an EMBL/GenBank/DDBJ whole genome shotgun (WGS) entry which is preliminary data.</text>
</comment>
<evidence type="ECO:0000313" key="13">
    <source>
        <dbReference type="Proteomes" id="UP000813215"/>
    </source>
</evidence>
<name>A0A9E3LRX6_9NOST</name>
<reference evidence="12" key="1">
    <citation type="submission" date="2021-05" db="EMBL/GenBank/DDBJ databases">
        <authorList>
            <person name="Pietrasiak N."/>
            <person name="Ward R."/>
            <person name="Stajich J.E."/>
            <person name="Kurbessoian T."/>
        </authorList>
    </citation>
    <scope>NUCLEOTIDE SEQUENCE</scope>
    <source>
        <strain evidence="12">HA4357-MV3</strain>
    </source>
</reference>
<dbReference type="PANTHER" id="PTHR24363">
    <property type="entry name" value="SERINE/THREONINE PROTEIN KINASE"/>
    <property type="match status" value="1"/>
</dbReference>
<dbReference type="InterPro" id="IPR017441">
    <property type="entry name" value="Protein_kinase_ATP_BS"/>
</dbReference>
<evidence type="ECO:0000313" key="12">
    <source>
        <dbReference type="EMBL" id="MBW4431202.1"/>
    </source>
</evidence>
<proteinExistence type="predicted"/>
<dbReference type="Gene3D" id="1.10.510.10">
    <property type="entry name" value="Transferase(Phosphotransferase) domain 1"/>
    <property type="match status" value="1"/>
</dbReference>
<feature type="transmembrane region" description="Helical" evidence="10">
    <location>
        <begin position="497"/>
        <end position="514"/>
    </location>
</feature>
<dbReference type="GO" id="GO:0005524">
    <property type="term" value="F:ATP binding"/>
    <property type="evidence" value="ECO:0007669"/>
    <property type="project" value="UniProtKB-UniRule"/>
</dbReference>
<dbReference type="PANTHER" id="PTHR24363:SF0">
    <property type="entry name" value="SERINE_THREONINE KINASE LIKE DOMAIN CONTAINING 1"/>
    <property type="match status" value="1"/>
</dbReference>
<feature type="transmembrane region" description="Helical" evidence="10">
    <location>
        <begin position="559"/>
        <end position="585"/>
    </location>
</feature>
<evidence type="ECO:0000256" key="7">
    <source>
        <dbReference type="ARBA" id="ARBA00047899"/>
    </source>
</evidence>
<feature type="transmembrane region" description="Helical" evidence="10">
    <location>
        <begin position="519"/>
        <end position="539"/>
    </location>
</feature>
<comment type="catalytic activity">
    <reaction evidence="8">
        <text>L-seryl-[protein] + ATP = O-phospho-L-seryl-[protein] + ADP + H(+)</text>
        <dbReference type="Rhea" id="RHEA:17989"/>
        <dbReference type="Rhea" id="RHEA-COMP:9863"/>
        <dbReference type="Rhea" id="RHEA-COMP:11604"/>
        <dbReference type="ChEBI" id="CHEBI:15378"/>
        <dbReference type="ChEBI" id="CHEBI:29999"/>
        <dbReference type="ChEBI" id="CHEBI:30616"/>
        <dbReference type="ChEBI" id="CHEBI:83421"/>
        <dbReference type="ChEBI" id="CHEBI:456216"/>
        <dbReference type="EC" id="2.7.11.1"/>
    </reaction>
</comment>
<accession>A0A9E3LRX6</accession>
<evidence type="ECO:0000256" key="9">
    <source>
        <dbReference type="PROSITE-ProRule" id="PRU10141"/>
    </source>
</evidence>
<evidence type="ECO:0000256" key="10">
    <source>
        <dbReference type="SAM" id="Phobius"/>
    </source>
</evidence>
<dbReference type="CDD" id="cd14014">
    <property type="entry name" value="STKc_PknB_like"/>
    <property type="match status" value="1"/>
</dbReference>
<feature type="domain" description="Protein kinase" evidence="11">
    <location>
        <begin position="40"/>
        <end position="318"/>
    </location>
</feature>
<keyword evidence="6 9" id="KW-0067">ATP-binding</keyword>
<feature type="transmembrane region" description="Helical" evidence="10">
    <location>
        <begin position="388"/>
        <end position="409"/>
    </location>
</feature>
<dbReference type="InterPro" id="IPR011009">
    <property type="entry name" value="Kinase-like_dom_sf"/>
</dbReference>
<comment type="catalytic activity">
    <reaction evidence="7">
        <text>L-threonyl-[protein] + ATP = O-phospho-L-threonyl-[protein] + ADP + H(+)</text>
        <dbReference type="Rhea" id="RHEA:46608"/>
        <dbReference type="Rhea" id="RHEA-COMP:11060"/>
        <dbReference type="Rhea" id="RHEA-COMP:11605"/>
        <dbReference type="ChEBI" id="CHEBI:15378"/>
        <dbReference type="ChEBI" id="CHEBI:30013"/>
        <dbReference type="ChEBI" id="CHEBI:30616"/>
        <dbReference type="ChEBI" id="CHEBI:61977"/>
        <dbReference type="ChEBI" id="CHEBI:456216"/>
        <dbReference type="EC" id="2.7.11.1"/>
    </reaction>
</comment>
<keyword evidence="3" id="KW-0808">Transferase</keyword>
<dbReference type="PROSITE" id="PS50011">
    <property type="entry name" value="PROTEIN_KINASE_DOM"/>
    <property type="match status" value="1"/>
</dbReference>
<dbReference type="EC" id="2.7.11.1" evidence="1"/>
<dbReference type="NCBIfam" id="NF045510">
    <property type="entry name" value="4Cys_prefix_kin"/>
    <property type="match status" value="1"/>
</dbReference>
<dbReference type="Proteomes" id="UP000813215">
    <property type="component" value="Unassembled WGS sequence"/>
</dbReference>
<evidence type="ECO:0000256" key="5">
    <source>
        <dbReference type="ARBA" id="ARBA00022777"/>
    </source>
</evidence>
<dbReference type="Pfam" id="PF00069">
    <property type="entry name" value="Pkinase"/>
    <property type="match status" value="1"/>
</dbReference>
<dbReference type="SMART" id="SM00220">
    <property type="entry name" value="S_TKc"/>
    <property type="match status" value="1"/>
</dbReference>
<organism evidence="12 13">
    <name type="scientific">Pelatocladus maniniholoensis HA4357-MV3</name>
    <dbReference type="NCBI Taxonomy" id="1117104"/>
    <lineage>
        <taxon>Bacteria</taxon>
        <taxon>Bacillati</taxon>
        <taxon>Cyanobacteriota</taxon>
        <taxon>Cyanophyceae</taxon>
        <taxon>Nostocales</taxon>
        <taxon>Nostocaceae</taxon>
        <taxon>Pelatocladus</taxon>
    </lineage>
</organism>
<evidence type="ECO:0000256" key="3">
    <source>
        <dbReference type="ARBA" id="ARBA00022679"/>
    </source>
</evidence>
<keyword evidence="2 12" id="KW-0723">Serine/threonine-protein kinase</keyword>
<dbReference type="InterPro" id="IPR008271">
    <property type="entry name" value="Ser/Thr_kinase_AS"/>
</dbReference>
<dbReference type="PROSITE" id="PS00107">
    <property type="entry name" value="PROTEIN_KINASE_ATP"/>
    <property type="match status" value="1"/>
</dbReference>
<keyword evidence="10" id="KW-0812">Transmembrane</keyword>